<proteinExistence type="predicted"/>
<feature type="region of interest" description="Disordered" evidence="1">
    <location>
        <begin position="46"/>
        <end position="67"/>
    </location>
</feature>
<protein>
    <submittedName>
        <fullName evidence="2">Uncharacterized protein</fullName>
    </submittedName>
</protein>
<dbReference type="Proteomes" id="UP000324222">
    <property type="component" value="Unassembled WGS sequence"/>
</dbReference>
<dbReference type="EMBL" id="VSRR010105515">
    <property type="protein sequence ID" value="MPC96324.1"/>
    <property type="molecule type" value="Genomic_DNA"/>
</dbReference>
<gene>
    <name evidence="2" type="ORF">E2C01_091576</name>
</gene>
<accession>A0A5B7JVE5</accession>
<evidence type="ECO:0000313" key="3">
    <source>
        <dbReference type="Proteomes" id="UP000324222"/>
    </source>
</evidence>
<comment type="caution">
    <text evidence="2">The sequence shown here is derived from an EMBL/GenBank/DDBJ whole genome shotgun (WGS) entry which is preliminary data.</text>
</comment>
<evidence type="ECO:0000313" key="2">
    <source>
        <dbReference type="EMBL" id="MPC96324.1"/>
    </source>
</evidence>
<keyword evidence="3" id="KW-1185">Reference proteome</keyword>
<reference evidence="2 3" key="1">
    <citation type="submission" date="2019-05" db="EMBL/GenBank/DDBJ databases">
        <title>Another draft genome of Portunus trituberculatus and its Hox gene families provides insights of decapod evolution.</title>
        <authorList>
            <person name="Jeong J.-H."/>
            <person name="Song I."/>
            <person name="Kim S."/>
            <person name="Choi T."/>
            <person name="Kim D."/>
            <person name="Ryu S."/>
            <person name="Kim W."/>
        </authorList>
    </citation>
    <scope>NUCLEOTIDE SEQUENCE [LARGE SCALE GENOMIC DNA]</scope>
    <source>
        <tissue evidence="2">Muscle</tissue>
    </source>
</reference>
<feature type="compositionally biased region" description="Basic residues" evidence="1">
    <location>
        <begin position="57"/>
        <end position="67"/>
    </location>
</feature>
<name>A0A5B7JVE5_PORTR</name>
<evidence type="ECO:0000256" key="1">
    <source>
        <dbReference type="SAM" id="MobiDB-lite"/>
    </source>
</evidence>
<dbReference type="AlphaFoldDB" id="A0A5B7JVE5"/>
<organism evidence="2 3">
    <name type="scientific">Portunus trituberculatus</name>
    <name type="common">Swimming crab</name>
    <name type="synonym">Neptunus trituberculatus</name>
    <dbReference type="NCBI Taxonomy" id="210409"/>
    <lineage>
        <taxon>Eukaryota</taxon>
        <taxon>Metazoa</taxon>
        <taxon>Ecdysozoa</taxon>
        <taxon>Arthropoda</taxon>
        <taxon>Crustacea</taxon>
        <taxon>Multicrustacea</taxon>
        <taxon>Malacostraca</taxon>
        <taxon>Eumalacostraca</taxon>
        <taxon>Eucarida</taxon>
        <taxon>Decapoda</taxon>
        <taxon>Pleocyemata</taxon>
        <taxon>Brachyura</taxon>
        <taxon>Eubrachyura</taxon>
        <taxon>Portunoidea</taxon>
        <taxon>Portunidae</taxon>
        <taxon>Portuninae</taxon>
        <taxon>Portunus</taxon>
    </lineage>
</organism>
<sequence>MAGGVTRRRHLIKVCLYLLPIDRYIPCTTLSASHACFPPPRWLPSTCPVEGREGRGGKRREGKGRKH</sequence>